<accession>A0AA38R3F3</accession>
<evidence type="ECO:0000313" key="1">
    <source>
        <dbReference type="EMBL" id="KAJ9132561.1"/>
    </source>
</evidence>
<sequence length="227" mass="26115">MTTRILRERDACFQCIWAHNTYFRRHVDELDARPRVECRITGRQGKLYCDACQLSHHACEKVAPARQGDVHDLFALLEWSDWVLAHKSIIHLRGRELEFPFWTDNDRRLILKAAVDLLKGFRESEDMHREAHGLNVRKQTREANGTTARYNVFVTARAAALDNQNPAPINPESARLPRLAYGDDGFLPFAIAKNSFGRTIIRMLEQKDMGTMQIFRGHLPAGVMIFS</sequence>
<gene>
    <name evidence="1" type="ORF">NKR19_g9260</name>
</gene>
<dbReference type="EMBL" id="JANBVN010000214">
    <property type="protein sequence ID" value="KAJ9132561.1"/>
    <property type="molecule type" value="Genomic_DNA"/>
</dbReference>
<keyword evidence="2" id="KW-1185">Reference proteome</keyword>
<dbReference type="AlphaFoldDB" id="A0AA38R3F3"/>
<proteinExistence type="predicted"/>
<evidence type="ECO:0000313" key="2">
    <source>
        <dbReference type="Proteomes" id="UP001174691"/>
    </source>
</evidence>
<comment type="caution">
    <text evidence="1">The sequence shown here is derived from an EMBL/GenBank/DDBJ whole genome shotgun (WGS) entry which is preliminary data.</text>
</comment>
<reference evidence="1" key="1">
    <citation type="submission" date="2022-07" db="EMBL/GenBank/DDBJ databases">
        <title>Fungi with potential for degradation of polypropylene.</title>
        <authorList>
            <person name="Gostincar C."/>
        </authorList>
    </citation>
    <scope>NUCLEOTIDE SEQUENCE</scope>
    <source>
        <strain evidence="1">EXF-13287</strain>
    </source>
</reference>
<name>A0AA38R3F3_9PEZI</name>
<protein>
    <submittedName>
        <fullName evidence="1">Uncharacterized protein</fullName>
    </submittedName>
</protein>
<organism evidence="1 2">
    <name type="scientific">Coniochaeta hoffmannii</name>
    <dbReference type="NCBI Taxonomy" id="91930"/>
    <lineage>
        <taxon>Eukaryota</taxon>
        <taxon>Fungi</taxon>
        <taxon>Dikarya</taxon>
        <taxon>Ascomycota</taxon>
        <taxon>Pezizomycotina</taxon>
        <taxon>Sordariomycetes</taxon>
        <taxon>Sordariomycetidae</taxon>
        <taxon>Coniochaetales</taxon>
        <taxon>Coniochaetaceae</taxon>
        <taxon>Coniochaeta</taxon>
    </lineage>
</organism>
<dbReference type="Proteomes" id="UP001174691">
    <property type="component" value="Unassembled WGS sequence"/>
</dbReference>